<organism evidence="1 2">
    <name type="scientific">Phytophthora fragariaefolia</name>
    <dbReference type="NCBI Taxonomy" id="1490495"/>
    <lineage>
        <taxon>Eukaryota</taxon>
        <taxon>Sar</taxon>
        <taxon>Stramenopiles</taxon>
        <taxon>Oomycota</taxon>
        <taxon>Peronosporomycetes</taxon>
        <taxon>Peronosporales</taxon>
        <taxon>Peronosporaceae</taxon>
        <taxon>Phytophthora</taxon>
    </lineage>
</organism>
<name>A0A9W6TIN9_9STRA</name>
<protein>
    <submittedName>
        <fullName evidence="1">Unnamed protein product</fullName>
    </submittedName>
</protein>
<evidence type="ECO:0000313" key="1">
    <source>
        <dbReference type="EMBL" id="GMF15947.1"/>
    </source>
</evidence>
<proteinExistence type="predicted"/>
<dbReference type="Proteomes" id="UP001165121">
    <property type="component" value="Unassembled WGS sequence"/>
</dbReference>
<evidence type="ECO:0000313" key="2">
    <source>
        <dbReference type="Proteomes" id="UP001165121"/>
    </source>
</evidence>
<sequence length="123" mass="14253">MACESGWQYAQDGCAREWIYSWSDTSKIDFAVRVKTRGVVDARQLEVFQNRQLAAARTQEPGLSNRLMDSEWRKDDTPEGVVWFKIARRDARTTYRLTGTEASIRSKDVSGWRYSAQSDRRLP</sequence>
<comment type="caution">
    <text evidence="1">The sequence shown here is derived from an EMBL/GenBank/DDBJ whole genome shotgun (WGS) entry which is preliminary data.</text>
</comment>
<dbReference type="AlphaFoldDB" id="A0A9W6TIN9"/>
<accession>A0A9W6TIN9</accession>
<keyword evidence="2" id="KW-1185">Reference proteome</keyword>
<dbReference type="EMBL" id="BSXT01000047">
    <property type="protein sequence ID" value="GMF15947.1"/>
    <property type="molecule type" value="Genomic_DNA"/>
</dbReference>
<gene>
    <name evidence="1" type="ORF">Pfra01_000063100</name>
</gene>
<reference evidence="1" key="1">
    <citation type="submission" date="2023-04" db="EMBL/GenBank/DDBJ databases">
        <title>Phytophthora fragariaefolia NBRC 109709.</title>
        <authorList>
            <person name="Ichikawa N."/>
            <person name="Sato H."/>
            <person name="Tonouchi N."/>
        </authorList>
    </citation>
    <scope>NUCLEOTIDE SEQUENCE</scope>
    <source>
        <strain evidence="1">NBRC 109709</strain>
    </source>
</reference>